<name>A0AAP2Z1Y1_9EURY</name>
<dbReference type="Pfam" id="PF04734">
    <property type="entry name" value="Ceramidase_alk"/>
    <property type="match status" value="1"/>
</dbReference>
<protein>
    <submittedName>
        <fullName evidence="2">Neutral/alkaline non-lysosomal ceramidase N-terminal domain-containing protein</fullName>
    </submittedName>
</protein>
<comment type="caution">
    <text evidence="2">The sequence shown here is derived from an EMBL/GenBank/DDBJ whole genome shotgun (WGS) entry which is preliminary data.</text>
</comment>
<sequence length="428" mass="47343">MATDRESDDTRTAPEWAVGTATADITPDPADPHHLIGFSARDGTMDGVESTIHARAIALEDRTGRRLVVLSFELLFLFESQREFLERECAQRWDLEPESLFVVPSHTHYGPDYDVHREGLQEEYDRDEELVSSYRESVDRTLLEVVGEALEDLEPASLSYNYAQCAIALNRRRPHEEGIGFDPRPDGPVDHDLPVLTAETDDGTTKAILFGYACHPTVGMSHNEVSGDWPGYAMDHLEESYPEATAIFVIGCAGDQKAYPQGTRELVKQHAQTAATAVERALVTESRPVRGPLKLTADEIALEIENPVDGNERENRDVTDGVGKTVTDHRPYPIQAVGFGTDLTILSLSGEVVAEFSLQLKETLASPLWVAAYANNTGYLPTKRILAEGGYESWQSFEDGLYAPTTEERILTKATALAERVGARRRDA</sequence>
<reference evidence="2" key="1">
    <citation type="submission" date="2022-09" db="EMBL/GenBank/DDBJ databases">
        <title>Enrichment on poylsaccharides allowed isolation of novel metabolic and taxonomic groups of Haloarchaea.</title>
        <authorList>
            <person name="Sorokin D.Y."/>
            <person name="Elcheninov A.G."/>
            <person name="Khizhniak T.V."/>
            <person name="Kolganova T.V."/>
            <person name="Kublanov I.V."/>
        </authorList>
    </citation>
    <scope>NUCLEOTIDE SEQUENCE</scope>
    <source>
        <strain evidence="2">AArc-xg1-1</strain>
    </source>
</reference>
<gene>
    <name evidence="2" type="ORF">OB960_16525</name>
</gene>
<evidence type="ECO:0000313" key="3">
    <source>
        <dbReference type="Proteomes" id="UP001321018"/>
    </source>
</evidence>
<proteinExistence type="predicted"/>
<evidence type="ECO:0000259" key="1">
    <source>
        <dbReference type="Pfam" id="PF04734"/>
    </source>
</evidence>
<dbReference type="AlphaFoldDB" id="A0AAP2Z1Y1"/>
<dbReference type="EMBL" id="JAOPKA010000012">
    <property type="protein sequence ID" value="MCU4742993.1"/>
    <property type="molecule type" value="Genomic_DNA"/>
</dbReference>
<dbReference type="InterPro" id="IPR031329">
    <property type="entry name" value="NEUT/ALK_ceramidase_N"/>
</dbReference>
<organism evidence="2 3">
    <name type="scientific">Natronoglomus mannanivorans</name>
    <dbReference type="NCBI Taxonomy" id="2979990"/>
    <lineage>
        <taxon>Archaea</taxon>
        <taxon>Methanobacteriati</taxon>
        <taxon>Methanobacteriota</taxon>
        <taxon>Stenosarchaea group</taxon>
        <taxon>Halobacteria</taxon>
        <taxon>Halobacteriales</taxon>
        <taxon>Natrialbaceae</taxon>
        <taxon>Natronoglomus</taxon>
    </lineage>
</organism>
<evidence type="ECO:0000313" key="2">
    <source>
        <dbReference type="EMBL" id="MCU4742993.1"/>
    </source>
</evidence>
<accession>A0AAP2Z1Y1</accession>
<dbReference type="Proteomes" id="UP001321018">
    <property type="component" value="Unassembled WGS sequence"/>
</dbReference>
<dbReference type="RefSeq" id="WP_338004809.1">
    <property type="nucleotide sequence ID" value="NZ_JAOPKA010000012.1"/>
</dbReference>
<feature type="domain" description="Neutral/alkaline non-lysosomal ceramidase N-terminal" evidence="1">
    <location>
        <begin position="17"/>
        <end position="245"/>
    </location>
</feature>